<dbReference type="SUPFAM" id="SSF117070">
    <property type="entry name" value="LEA14-like"/>
    <property type="match status" value="1"/>
</dbReference>
<gene>
    <name evidence="2" type="ORF">IQ13_0195</name>
</gene>
<evidence type="ECO:0000313" key="2">
    <source>
        <dbReference type="EMBL" id="TWI85041.1"/>
    </source>
</evidence>
<dbReference type="RefSeq" id="WP_144883605.1">
    <property type="nucleotide sequence ID" value="NZ_VLLE01000002.1"/>
</dbReference>
<evidence type="ECO:0000259" key="1">
    <source>
        <dbReference type="Pfam" id="PF03168"/>
    </source>
</evidence>
<evidence type="ECO:0000313" key="3">
    <source>
        <dbReference type="Proteomes" id="UP000316167"/>
    </source>
</evidence>
<reference evidence="2 3" key="1">
    <citation type="journal article" date="2015" name="Stand. Genomic Sci.">
        <title>Genomic Encyclopedia of Bacterial and Archaeal Type Strains, Phase III: the genomes of soil and plant-associated and newly described type strains.</title>
        <authorList>
            <person name="Whitman W.B."/>
            <person name="Woyke T."/>
            <person name="Klenk H.P."/>
            <person name="Zhou Y."/>
            <person name="Lilburn T.G."/>
            <person name="Beck B.J."/>
            <person name="De Vos P."/>
            <person name="Vandamme P."/>
            <person name="Eisen J.A."/>
            <person name="Garrity G."/>
            <person name="Hugenholtz P."/>
            <person name="Kyrpides N.C."/>
        </authorList>
    </citation>
    <scope>NUCLEOTIDE SEQUENCE [LARGE SCALE GENOMIC DNA]</scope>
    <source>
        <strain evidence="2 3">CGMCC 1.7271</strain>
    </source>
</reference>
<comment type="caution">
    <text evidence="2">The sequence shown here is derived from an EMBL/GenBank/DDBJ whole genome shotgun (WGS) entry which is preliminary data.</text>
</comment>
<sequence length="153" mass="17349">MLRTFSLLLLLVLFFCSCNPFKIPEYKDFQNLRLESIGLNETTVYMELVYNNPNRLGFQVNHTEADVYVDDVYLGRAYSDTLIKVARKADFAIPLRIKTDMKNLFKNAWSAISSRQVTIRANGTIRAGVGGLFKTIPLAYEGKHELGILEPAP</sequence>
<proteinExistence type="predicted"/>
<dbReference type="PROSITE" id="PS51257">
    <property type="entry name" value="PROKAR_LIPOPROTEIN"/>
    <property type="match status" value="1"/>
</dbReference>
<dbReference type="Pfam" id="PF03168">
    <property type="entry name" value="LEA_2"/>
    <property type="match status" value="1"/>
</dbReference>
<keyword evidence="3" id="KW-1185">Reference proteome</keyword>
<name>A0A562SUU6_9BACT</name>
<feature type="domain" description="Late embryogenesis abundant protein LEA-2 subgroup" evidence="1">
    <location>
        <begin position="51"/>
        <end position="138"/>
    </location>
</feature>
<dbReference type="EMBL" id="VLLE01000002">
    <property type="protein sequence ID" value="TWI85041.1"/>
    <property type="molecule type" value="Genomic_DNA"/>
</dbReference>
<dbReference type="InterPro" id="IPR004864">
    <property type="entry name" value="LEA_2"/>
</dbReference>
<accession>A0A562SUU6</accession>
<dbReference type="Proteomes" id="UP000316167">
    <property type="component" value="Unassembled WGS sequence"/>
</dbReference>
<dbReference type="Gene3D" id="2.60.40.1820">
    <property type="match status" value="1"/>
</dbReference>
<dbReference type="OrthoDB" id="766446at2"/>
<protein>
    <submittedName>
        <fullName evidence="2">LEA14-like dessication related protein</fullName>
    </submittedName>
</protein>
<organism evidence="2 3">
    <name type="scientific">Lacibacter cauensis</name>
    <dbReference type="NCBI Taxonomy" id="510947"/>
    <lineage>
        <taxon>Bacteria</taxon>
        <taxon>Pseudomonadati</taxon>
        <taxon>Bacteroidota</taxon>
        <taxon>Chitinophagia</taxon>
        <taxon>Chitinophagales</taxon>
        <taxon>Chitinophagaceae</taxon>
        <taxon>Lacibacter</taxon>
    </lineage>
</organism>
<dbReference type="AlphaFoldDB" id="A0A562SUU6"/>